<dbReference type="AlphaFoldDB" id="A0A3N4LX66"/>
<evidence type="ECO:0000256" key="1">
    <source>
        <dbReference type="SAM" id="MobiDB-lite"/>
    </source>
</evidence>
<accession>A0A3N4LX66</accession>
<evidence type="ECO:0000313" key="2">
    <source>
        <dbReference type="EMBL" id="RPB27484.1"/>
    </source>
</evidence>
<keyword evidence="3" id="KW-1185">Reference proteome</keyword>
<protein>
    <submittedName>
        <fullName evidence="2">Uncharacterized protein</fullName>
    </submittedName>
</protein>
<feature type="compositionally biased region" description="Basic and acidic residues" evidence="1">
    <location>
        <begin position="16"/>
        <end position="27"/>
    </location>
</feature>
<name>A0A3N4LX66_9PEZI</name>
<evidence type="ECO:0000313" key="3">
    <source>
        <dbReference type="Proteomes" id="UP000267821"/>
    </source>
</evidence>
<feature type="region of interest" description="Disordered" evidence="1">
    <location>
        <begin position="1"/>
        <end position="34"/>
    </location>
</feature>
<proteinExistence type="predicted"/>
<organism evidence="2 3">
    <name type="scientific">Terfezia boudieri ATCC MYA-4762</name>
    <dbReference type="NCBI Taxonomy" id="1051890"/>
    <lineage>
        <taxon>Eukaryota</taxon>
        <taxon>Fungi</taxon>
        <taxon>Dikarya</taxon>
        <taxon>Ascomycota</taxon>
        <taxon>Pezizomycotina</taxon>
        <taxon>Pezizomycetes</taxon>
        <taxon>Pezizales</taxon>
        <taxon>Pezizaceae</taxon>
        <taxon>Terfezia</taxon>
    </lineage>
</organism>
<dbReference type="Proteomes" id="UP000267821">
    <property type="component" value="Unassembled WGS sequence"/>
</dbReference>
<dbReference type="EMBL" id="ML121531">
    <property type="protein sequence ID" value="RPB27484.1"/>
    <property type="molecule type" value="Genomic_DNA"/>
</dbReference>
<sequence>MSDKQHTSFPVLPTEEQIKAGVFDKKNSGTPDAQEYKIQPITTEARPEHFQAAPGPVIPQDTSVFENKPSREEILAKTAELNKKD</sequence>
<gene>
    <name evidence="2" type="ORF">L211DRAFT_549669</name>
</gene>
<dbReference type="InParanoid" id="A0A3N4LX66"/>
<dbReference type="OrthoDB" id="2532734at2759"/>
<reference evidence="2 3" key="1">
    <citation type="journal article" date="2018" name="Nat. Ecol. Evol.">
        <title>Pezizomycetes genomes reveal the molecular basis of ectomycorrhizal truffle lifestyle.</title>
        <authorList>
            <person name="Murat C."/>
            <person name="Payen T."/>
            <person name="Noel B."/>
            <person name="Kuo A."/>
            <person name="Morin E."/>
            <person name="Chen J."/>
            <person name="Kohler A."/>
            <person name="Krizsan K."/>
            <person name="Balestrini R."/>
            <person name="Da Silva C."/>
            <person name="Montanini B."/>
            <person name="Hainaut M."/>
            <person name="Levati E."/>
            <person name="Barry K.W."/>
            <person name="Belfiori B."/>
            <person name="Cichocki N."/>
            <person name="Clum A."/>
            <person name="Dockter R.B."/>
            <person name="Fauchery L."/>
            <person name="Guy J."/>
            <person name="Iotti M."/>
            <person name="Le Tacon F."/>
            <person name="Lindquist E.A."/>
            <person name="Lipzen A."/>
            <person name="Malagnac F."/>
            <person name="Mello A."/>
            <person name="Molinier V."/>
            <person name="Miyauchi S."/>
            <person name="Poulain J."/>
            <person name="Riccioni C."/>
            <person name="Rubini A."/>
            <person name="Sitrit Y."/>
            <person name="Splivallo R."/>
            <person name="Traeger S."/>
            <person name="Wang M."/>
            <person name="Zifcakova L."/>
            <person name="Wipf D."/>
            <person name="Zambonelli A."/>
            <person name="Paolocci F."/>
            <person name="Nowrousian M."/>
            <person name="Ottonello S."/>
            <person name="Baldrian P."/>
            <person name="Spatafora J.W."/>
            <person name="Henrissat B."/>
            <person name="Nagy L.G."/>
            <person name="Aury J.M."/>
            <person name="Wincker P."/>
            <person name="Grigoriev I.V."/>
            <person name="Bonfante P."/>
            <person name="Martin F.M."/>
        </authorList>
    </citation>
    <scope>NUCLEOTIDE SEQUENCE [LARGE SCALE GENOMIC DNA]</scope>
    <source>
        <strain evidence="2 3">ATCC MYA-4762</strain>
    </source>
</reference>